<keyword evidence="4" id="KW-0378">Hydrolase</keyword>
<dbReference type="InterPro" id="IPR046778">
    <property type="entry name" value="UPF0758_N"/>
</dbReference>
<dbReference type="RefSeq" id="WP_245741807.1">
    <property type="nucleotide sequence ID" value="NZ_FOQE01000010.1"/>
</dbReference>
<keyword evidence="3" id="KW-0479">Metal-binding</keyword>
<dbReference type="Pfam" id="PF04002">
    <property type="entry name" value="RadC"/>
    <property type="match status" value="1"/>
</dbReference>
<dbReference type="InterPro" id="IPR037518">
    <property type="entry name" value="MPN"/>
</dbReference>
<dbReference type="PANTHER" id="PTHR30471:SF3">
    <property type="entry name" value="UPF0758 PROTEIN YEES-RELATED"/>
    <property type="match status" value="1"/>
</dbReference>
<dbReference type="Pfam" id="PF20582">
    <property type="entry name" value="UPF0758_N"/>
    <property type="match status" value="1"/>
</dbReference>
<dbReference type="PROSITE" id="PS50249">
    <property type="entry name" value="MPN"/>
    <property type="match status" value="1"/>
</dbReference>
<dbReference type="PROSITE" id="PS01302">
    <property type="entry name" value="UPF0758"/>
    <property type="match status" value="1"/>
</dbReference>
<evidence type="ECO:0000256" key="3">
    <source>
        <dbReference type="ARBA" id="ARBA00022723"/>
    </source>
</evidence>
<keyword evidence="10" id="KW-1185">Reference proteome</keyword>
<dbReference type="NCBIfam" id="TIGR00608">
    <property type="entry name" value="radc"/>
    <property type="match status" value="1"/>
</dbReference>
<evidence type="ECO:0000256" key="2">
    <source>
        <dbReference type="ARBA" id="ARBA00022670"/>
    </source>
</evidence>
<comment type="similarity">
    <text evidence="1 7">Belongs to the UPF0758 family.</text>
</comment>
<dbReference type="GO" id="GO:0008237">
    <property type="term" value="F:metallopeptidase activity"/>
    <property type="evidence" value="ECO:0007669"/>
    <property type="project" value="UniProtKB-KW"/>
</dbReference>
<keyword evidence="6" id="KW-0482">Metalloprotease</keyword>
<dbReference type="SUPFAM" id="SSF47781">
    <property type="entry name" value="RuvA domain 2-like"/>
    <property type="match status" value="1"/>
</dbReference>
<evidence type="ECO:0000256" key="7">
    <source>
        <dbReference type="RuleBase" id="RU003797"/>
    </source>
</evidence>
<dbReference type="PANTHER" id="PTHR30471">
    <property type="entry name" value="DNA REPAIR PROTEIN RADC"/>
    <property type="match status" value="1"/>
</dbReference>
<dbReference type="Gene3D" id="1.10.150.20">
    <property type="entry name" value="5' to 3' exonuclease, C-terminal subdomain"/>
    <property type="match status" value="1"/>
</dbReference>
<evidence type="ECO:0000256" key="6">
    <source>
        <dbReference type="ARBA" id="ARBA00023049"/>
    </source>
</evidence>
<evidence type="ECO:0000256" key="4">
    <source>
        <dbReference type="ARBA" id="ARBA00022801"/>
    </source>
</evidence>
<evidence type="ECO:0000313" key="9">
    <source>
        <dbReference type="EMBL" id="SFH66268.1"/>
    </source>
</evidence>
<keyword evidence="2" id="KW-0645">Protease</keyword>
<dbReference type="InterPro" id="IPR010994">
    <property type="entry name" value="RuvA_2-like"/>
</dbReference>
<feature type="domain" description="MPN" evidence="8">
    <location>
        <begin position="108"/>
        <end position="230"/>
    </location>
</feature>
<dbReference type="NCBIfam" id="NF000642">
    <property type="entry name" value="PRK00024.1"/>
    <property type="match status" value="1"/>
</dbReference>
<dbReference type="Proteomes" id="UP000198668">
    <property type="component" value="Unassembled WGS sequence"/>
</dbReference>
<dbReference type="Gene3D" id="3.40.140.10">
    <property type="entry name" value="Cytidine Deaminase, domain 2"/>
    <property type="match status" value="1"/>
</dbReference>
<dbReference type="InterPro" id="IPR001405">
    <property type="entry name" value="UPF0758"/>
</dbReference>
<evidence type="ECO:0000313" key="10">
    <source>
        <dbReference type="Proteomes" id="UP000198668"/>
    </source>
</evidence>
<dbReference type="GO" id="GO:0006508">
    <property type="term" value="P:proteolysis"/>
    <property type="evidence" value="ECO:0007669"/>
    <property type="project" value="UniProtKB-KW"/>
</dbReference>
<evidence type="ECO:0000256" key="1">
    <source>
        <dbReference type="ARBA" id="ARBA00010243"/>
    </source>
</evidence>
<dbReference type="InterPro" id="IPR020891">
    <property type="entry name" value="UPF0758_CS"/>
</dbReference>
<evidence type="ECO:0000256" key="5">
    <source>
        <dbReference type="ARBA" id="ARBA00022833"/>
    </source>
</evidence>
<keyword evidence="5" id="KW-0862">Zinc</keyword>
<evidence type="ECO:0000259" key="8">
    <source>
        <dbReference type="PROSITE" id="PS50249"/>
    </source>
</evidence>
<proteinExistence type="inferred from homology"/>
<reference evidence="9 10" key="1">
    <citation type="submission" date="2016-10" db="EMBL/GenBank/DDBJ databases">
        <authorList>
            <person name="de Groot N.N."/>
        </authorList>
    </citation>
    <scope>NUCLEOTIDE SEQUENCE [LARGE SCALE GENOMIC DNA]</scope>
    <source>
        <strain evidence="9 10">DSM 27630</strain>
    </source>
</reference>
<dbReference type="GO" id="GO:0046872">
    <property type="term" value="F:metal ion binding"/>
    <property type="evidence" value="ECO:0007669"/>
    <property type="project" value="UniProtKB-KW"/>
</dbReference>
<protein>
    <submittedName>
        <fullName evidence="9">DNA replication and repair protein RadC</fullName>
    </submittedName>
</protein>
<dbReference type="EMBL" id="FOQE01000010">
    <property type="protein sequence ID" value="SFH66268.1"/>
    <property type="molecule type" value="Genomic_DNA"/>
</dbReference>
<accession>A0A1I3BVB9</accession>
<gene>
    <name evidence="9" type="ORF">SAMN04489868_11014</name>
</gene>
<dbReference type="InterPro" id="IPR025657">
    <property type="entry name" value="RadC_JAB"/>
</dbReference>
<name>A0A1I3BVB9_9LACT</name>
<dbReference type="AlphaFoldDB" id="A0A1I3BVB9"/>
<sequence length="230" mass="25246">MVTKGTSLINEVPIQSRPRERLEQYGEKALANHELLAILLRTGTKGANALSVAMQVLNAYKDLYYLKTVSIEELMMVSGIGKTKAIEVKAAIELGIRVSNATQIKAGQITSSRQAGEMLSIEMKDLQQEHVIVLFLNTKNEVIKKETIFIGGLNSSVAHPREIFKGAVRYSAARLIVSHNHPSGSPEPSEADISFTKRMIECGELMGIEVLDHLIIGETGFISLKEFGLL</sequence>
<organism evidence="9 10">
    <name type="scientific">Pisciglobus halotolerans</name>
    <dbReference type="NCBI Taxonomy" id="745365"/>
    <lineage>
        <taxon>Bacteria</taxon>
        <taxon>Bacillati</taxon>
        <taxon>Bacillota</taxon>
        <taxon>Bacilli</taxon>
        <taxon>Lactobacillales</taxon>
        <taxon>Carnobacteriaceae</taxon>
    </lineage>
</organism>
<dbReference type="CDD" id="cd08071">
    <property type="entry name" value="MPN_DUF2466"/>
    <property type="match status" value="1"/>
</dbReference>